<gene>
    <name evidence="1" type="ORF">AGERDE_LOCUS7729</name>
</gene>
<dbReference type="AlphaFoldDB" id="A0A9N9G2M0"/>
<name>A0A9N9G2M0_9GLOM</name>
<reference evidence="1" key="1">
    <citation type="submission" date="2021-06" db="EMBL/GenBank/DDBJ databases">
        <authorList>
            <person name="Kallberg Y."/>
            <person name="Tangrot J."/>
            <person name="Rosling A."/>
        </authorList>
    </citation>
    <scope>NUCLEOTIDE SEQUENCE</scope>
    <source>
        <strain evidence="1">MT106</strain>
    </source>
</reference>
<dbReference type="Proteomes" id="UP000789831">
    <property type="component" value="Unassembled WGS sequence"/>
</dbReference>
<sequence>MLQEFFLVHHVGAIDLFQSELDEDTEFDLYDLMQQLPIDDRLTTTEFVNINDHMPTTAIPTPEEILTSLREPEDDDEELPMKISLSEAKVLLKNLALFLANPPDGFVLEKGM</sequence>
<protein>
    <submittedName>
        <fullName evidence="1">3153_t:CDS:1</fullName>
    </submittedName>
</protein>
<evidence type="ECO:0000313" key="2">
    <source>
        <dbReference type="Proteomes" id="UP000789831"/>
    </source>
</evidence>
<evidence type="ECO:0000313" key="1">
    <source>
        <dbReference type="EMBL" id="CAG8572894.1"/>
    </source>
</evidence>
<dbReference type="EMBL" id="CAJVPL010001476">
    <property type="protein sequence ID" value="CAG8572894.1"/>
    <property type="molecule type" value="Genomic_DNA"/>
</dbReference>
<proteinExistence type="predicted"/>
<accession>A0A9N9G2M0</accession>
<organism evidence="1 2">
    <name type="scientific">Ambispora gerdemannii</name>
    <dbReference type="NCBI Taxonomy" id="144530"/>
    <lineage>
        <taxon>Eukaryota</taxon>
        <taxon>Fungi</taxon>
        <taxon>Fungi incertae sedis</taxon>
        <taxon>Mucoromycota</taxon>
        <taxon>Glomeromycotina</taxon>
        <taxon>Glomeromycetes</taxon>
        <taxon>Archaeosporales</taxon>
        <taxon>Ambisporaceae</taxon>
        <taxon>Ambispora</taxon>
    </lineage>
</organism>
<comment type="caution">
    <text evidence="1">The sequence shown here is derived from an EMBL/GenBank/DDBJ whole genome shotgun (WGS) entry which is preliminary data.</text>
</comment>
<keyword evidence="2" id="KW-1185">Reference proteome</keyword>